<keyword evidence="2" id="KW-0479">Metal-binding</keyword>
<dbReference type="GO" id="GO:0016491">
    <property type="term" value="F:oxidoreductase activity"/>
    <property type="evidence" value="ECO:0007669"/>
    <property type="project" value="InterPro"/>
</dbReference>
<evidence type="ECO:0000259" key="3">
    <source>
        <dbReference type="PROSITE" id="PS51384"/>
    </source>
</evidence>
<dbReference type="NCBIfam" id="NF004862">
    <property type="entry name" value="PRK06222.1"/>
    <property type="match status" value="1"/>
</dbReference>
<feature type="binding site" evidence="2">
    <location>
        <position position="246"/>
    </location>
    <ligand>
        <name>[2Fe-2S] cluster</name>
        <dbReference type="ChEBI" id="CHEBI:190135"/>
    </ligand>
</feature>
<dbReference type="EMBL" id="UWOC01000044">
    <property type="protein sequence ID" value="VCU07465.1"/>
    <property type="molecule type" value="Genomic_DNA"/>
</dbReference>
<dbReference type="SUPFAM" id="SSF52343">
    <property type="entry name" value="Ferredoxin reductase-like, C-terminal NADP-linked domain"/>
    <property type="match status" value="1"/>
</dbReference>
<evidence type="ECO:0000256" key="2">
    <source>
        <dbReference type="PIRSR" id="PIRSR006816-2"/>
    </source>
</evidence>
<dbReference type="PIRSF" id="PIRSF006816">
    <property type="entry name" value="Cyc3_hyd_g"/>
    <property type="match status" value="1"/>
</dbReference>
<dbReference type="Proteomes" id="UP000289200">
    <property type="component" value="Unassembled WGS sequence"/>
</dbReference>
<dbReference type="PANTHER" id="PTHR43513">
    <property type="entry name" value="DIHYDROOROTATE DEHYDROGENASE B (NAD(+)), ELECTRON TRANSFER SUBUNIT"/>
    <property type="match status" value="1"/>
</dbReference>
<accession>A0A447CQJ6</accession>
<dbReference type="Pfam" id="PF10418">
    <property type="entry name" value="DHODB_Fe-S_bind"/>
    <property type="match status" value="1"/>
</dbReference>
<keyword evidence="1" id="KW-0285">Flavoprotein</keyword>
<keyword evidence="1" id="KW-0274">FAD</keyword>
<comment type="cofactor">
    <cofactor evidence="1">
        <name>FAD</name>
        <dbReference type="ChEBI" id="CHEBI:57692"/>
    </cofactor>
    <text evidence="1">Binds 1 FAD per subunit.</text>
</comment>
<dbReference type="InterPro" id="IPR039261">
    <property type="entry name" value="FNR_nucleotide-bd"/>
</dbReference>
<dbReference type="OrthoDB" id="9803192at2"/>
<dbReference type="SUPFAM" id="SSF63380">
    <property type="entry name" value="Riboflavin synthase domain-like"/>
    <property type="match status" value="1"/>
</dbReference>
<dbReference type="GO" id="GO:0046872">
    <property type="term" value="F:metal ion binding"/>
    <property type="evidence" value="ECO:0007669"/>
    <property type="project" value="UniProtKB-KW"/>
</dbReference>
<dbReference type="RefSeq" id="WP_129607786.1">
    <property type="nucleotide sequence ID" value="NZ_UWOC01000044.1"/>
</dbReference>
<name>A0A447CQJ6_9BRAD</name>
<dbReference type="GO" id="GO:0051537">
    <property type="term" value="F:2 iron, 2 sulfur cluster binding"/>
    <property type="evidence" value="ECO:0007669"/>
    <property type="project" value="UniProtKB-KW"/>
</dbReference>
<keyword evidence="2" id="KW-0001">2Fe-2S</keyword>
<gene>
    <name evidence="4" type="ORF">RHODGE_RHODGE_00709</name>
</gene>
<evidence type="ECO:0000313" key="5">
    <source>
        <dbReference type="Proteomes" id="UP000289200"/>
    </source>
</evidence>
<organism evidence="4 5">
    <name type="scientific">Rhodoplanes serenus</name>
    <dbReference type="NCBI Taxonomy" id="200615"/>
    <lineage>
        <taxon>Bacteria</taxon>
        <taxon>Pseudomonadati</taxon>
        <taxon>Pseudomonadota</taxon>
        <taxon>Alphaproteobacteria</taxon>
        <taxon>Hyphomicrobiales</taxon>
        <taxon>Nitrobacteraceae</taxon>
        <taxon>Rhodoplanes</taxon>
    </lineage>
</organism>
<dbReference type="GO" id="GO:0006221">
    <property type="term" value="P:pyrimidine nucleotide biosynthetic process"/>
    <property type="evidence" value="ECO:0007669"/>
    <property type="project" value="InterPro"/>
</dbReference>
<evidence type="ECO:0000256" key="1">
    <source>
        <dbReference type="PIRSR" id="PIRSR006816-1"/>
    </source>
</evidence>
<dbReference type="CDD" id="cd06219">
    <property type="entry name" value="DHOD_e_trans_like1"/>
    <property type="match status" value="1"/>
</dbReference>
<dbReference type="PANTHER" id="PTHR43513:SF3">
    <property type="entry name" value="DIHYDROOROTATE DEHYDROGENASE B (NAD(+)), ELECTRON TRANSFER SUBUNIT-RELATED"/>
    <property type="match status" value="1"/>
</dbReference>
<feature type="binding site" evidence="2">
    <location>
        <position position="234"/>
    </location>
    <ligand>
        <name>[2Fe-2S] cluster</name>
        <dbReference type="ChEBI" id="CHEBI:190135"/>
    </ligand>
</feature>
<dbReference type="Gene3D" id="3.40.50.80">
    <property type="entry name" value="Nucleotide-binding domain of ferredoxin-NADP reductase (FNR) module"/>
    <property type="match status" value="1"/>
</dbReference>
<feature type="binding site" evidence="1">
    <location>
        <begin position="70"/>
        <end position="72"/>
    </location>
    <ligand>
        <name>FAD</name>
        <dbReference type="ChEBI" id="CHEBI:57692"/>
    </ligand>
</feature>
<dbReference type="PROSITE" id="PS51384">
    <property type="entry name" value="FAD_FR"/>
    <property type="match status" value="1"/>
</dbReference>
<keyword evidence="2" id="KW-0411">Iron-sulfur</keyword>
<feature type="domain" description="FAD-binding FR-type" evidence="3">
    <location>
        <begin position="5"/>
        <end position="104"/>
    </location>
</feature>
<dbReference type="AlphaFoldDB" id="A0A447CQJ6"/>
<dbReference type="InterPro" id="IPR017938">
    <property type="entry name" value="Riboflavin_synthase-like_b-brl"/>
</dbReference>
<proteinExistence type="predicted"/>
<reference evidence="5" key="1">
    <citation type="submission" date="2018-10" db="EMBL/GenBank/DDBJ databases">
        <authorList>
            <person name="Peiro R."/>
            <person name="Begona"/>
            <person name="Cbmso G."/>
            <person name="Lopez M."/>
            <person name="Gonzalez S."/>
            <person name="Sacristan E."/>
            <person name="Castillo E."/>
        </authorList>
    </citation>
    <scope>NUCLEOTIDE SEQUENCE [LARGE SCALE GENOMIC DNA]</scope>
</reference>
<dbReference type="InterPro" id="IPR050353">
    <property type="entry name" value="PyrK_electron_transfer"/>
</dbReference>
<keyword evidence="2" id="KW-0408">Iron</keyword>
<keyword evidence="5" id="KW-1185">Reference proteome</keyword>
<sequence>MPSHPDHRGFEIVAREDFSDVTYLLEVHHPQMAKAARAGQFVIVMLHEHGERIPLTIADFDRQKGTITLVIQAVGKTTREMQQVCRVGTHLLALTGPMGEPSHIGGQRHVVCVGGGLGVAPIFPQARAYKESGATVVAVVGFRSKDLVFWEDKFRACCDEVIVCTDDGSAGLKGNVTTGLRQALDADPEIDEVVAIGPPVMMKACAEVTRPRNIKTVVSLNPIMVDGTGMCGGCRVKIGTGIKFACVDGPDFDAHQVDFDDLMVRLKRFSETEKAALARWEEGCRLGTAQPAGK</sequence>
<dbReference type="InterPro" id="IPR019480">
    <property type="entry name" value="Dihydroorotate_DH_Fe-S-bd"/>
</dbReference>
<dbReference type="InterPro" id="IPR017927">
    <property type="entry name" value="FAD-bd_FR_type"/>
</dbReference>
<dbReference type="Gene3D" id="2.40.30.10">
    <property type="entry name" value="Translation factors"/>
    <property type="match status" value="1"/>
</dbReference>
<comment type="cofactor">
    <cofactor evidence="2">
        <name>[2Fe-2S] cluster</name>
        <dbReference type="ChEBI" id="CHEBI:190135"/>
    </cofactor>
    <text evidence="2">Binds 1 [2Fe-2S] cluster per subunit.</text>
</comment>
<dbReference type="InterPro" id="IPR012165">
    <property type="entry name" value="Cyt_c3_hydrogenase_gsu"/>
</dbReference>
<evidence type="ECO:0000313" key="4">
    <source>
        <dbReference type="EMBL" id="VCU07465.1"/>
    </source>
</evidence>
<comment type="caution">
    <text evidence="4">The sequence shown here is derived from an EMBL/GenBank/DDBJ whole genome shotgun (WGS) entry which is preliminary data.</text>
</comment>
<dbReference type="GO" id="GO:0050660">
    <property type="term" value="F:flavin adenine dinucleotide binding"/>
    <property type="evidence" value="ECO:0007669"/>
    <property type="project" value="InterPro"/>
</dbReference>
<protein>
    <submittedName>
        <fullName evidence="4">Dihydroorotate dehydrogenase B (NAD(+)), electron transfer subunit</fullName>
    </submittedName>
</protein>
<feature type="binding site" evidence="2">
    <location>
        <position position="231"/>
    </location>
    <ligand>
        <name>[2Fe-2S] cluster</name>
        <dbReference type="ChEBI" id="CHEBI:190135"/>
    </ligand>
</feature>